<organism evidence="7 8">
    <name type="scientific">Candidatus Nealsonbacteria bacterium RBG_13_37_56</name>
    <dbReference type="NCBI Taxonomy" id="1801661"/>
    <lineage>
        <taxon>Bacteria</taxon>
        <taxon>Candidatus Nealsoniibacteriota</taxon>
    </lineage>
</organism>
<evidence type="ECO:0000313" key="7">
    <source>
        <dbReference type="EMBL" id="OGZ18103.1"/>
    </source>
</evidence>
<proteinExistence type="predicted"/>
<dbReference type="PANTHER" id="PTHR48105">
    <property type="entry name" value="THIOREDOXIN REDUCTASE 1-RELATED-RELATED"/>
    <property type="match status" value="1"/>
</dbReference>
<sequence>MNDYELIIIGGGPAGMTAGIYASRLGLKTLLITKNFGGQIGEKAVAIENYPGFESISGPDLVQKMASHLKVQKIDIQMDEVLGLEKKGKDFSVVTKSKKEFIGKALILATGADPRPLEVPGEKEFIGRGVSYCALCDGPLFKNKITAVIGGGNAGFETALFLSKIVKKIYILEYSDKVKADENNQKLVKKTGKTEIITSAALKEIKGLPAGRQGDNFVKLIIYQDLKTKKEKELKTDAVFVQVGYQPATAYAKGLVNFNKRDEIAIEPETCQTSVPGVFAVGDLNEGPFKQIVTAAGEGAKATLAAHNYIQNL</sequence>
<dbReference type="InterPro" id="IPR008255">
    <property type="entry name" value="Pyr_nucl-diS_OxRdtase_2_AS"/>
</dbReference>
<keyword evidence="2" id="KW-0274">FAD</keyword>
<dbReference type="InterPro" id="IPR036188">
    <property type="entry name" value="FAD/NAD-bd_sf"/>
</dbReference>
<dbReference type="GO" id="GO:0016668">
    <property type="term" value="F:oxidoreductase activity, acting on a sulfur group of donors, NAD(P) as acceptor"/>
    <property type="evidence" value="ECO:0007669"/>
    <property type="project" value="UniProtKB-ARBA"/>
</dbReference>
<evidence type="ECO:0000256" key="5">
    <source>
        <dbReference type="ARBA" id="ARBA00023284"/>
    </source>
</evidence>
<name>A0A1G2DX61_9BACT</name>
<dbReference type="AlphaFoldDB" id="A0A1G2DX61"/>
<comment type="caution">
    <text evidence="7">The sequence shown here is derived from an EMBL/GenBank/DDBJ whole genome shotgun (WGS) entry which is preliminary data.</text>
</comment>
<dbReference type="Gene3D" id="3.50.50.60">
    <property type="entry name" value="FAD/NAD(P)-binding domain"/>
    <property type="match status" value="2"/>
</dbReference>
<reference evidence="7 8" key="1">
    <citation type="journal article" date="2016" name="Nat. Commun.">
        <title>Thousands of microbial genomes shed light on interconnected biogeochemical processes in an aquifer system.</title>
        <authorList>
            <person name="Anantharaman K."/>
            <person name="Brown C.T."/>
            <person name="Hug L.A."/>
            <person name="Sharon I."/>
            <person name="Castelle C.J."/>
            <person name="Probst A.J."/>
            <person name="Thomas B.C."/>
            <person name="Singh A."/>
            <person name="Wilkins M.J."/>
            <person name="Karaoz U."/>
            <person name="Brodie E.L."/>
            <person name="Williams K.H."/>
            <person name="Hubbard S.S."/>
            <person name="Banfield J.F."/>
        </authorList>
    </citation>
    <scope>NUCLEOTIDE SEQUENCE [LARGE SCALE GENOMIC DNA]</scope>
</reference>
<dbReference type="Proteomes" id="UP000178893">
    <property type="component" value="Unassembled WGS sequence"/>
</dbReference>
<dbReference type="InterPro" id="IPR050097">
    <property type="entry name" value="Ferredoxin-NADP_redctase_2"/>
</dbReference>
<dbReference type="PRINTS" id="PR00368">
    <property type="entry name" value="FADPNR"/>
</dbReference>
<dbReference type="SUPFAM" id="SSF51905">
    <property type="entry name" value="FAD/NAD(P)-binding domain"/>
    <property type="match status" value="1"/>
</dbReference>
<accession>A0A1G2DX61</accession>
<dbReference type="InterPro" id="IPR023753">
    <property type="entry name" value="FAD/NAD-binding_dom"/>
</dbReference>
<keyword evidence="5" id="KW-0676">Redox-active center</keyword>
<evidence type="ECO:0000256" key="4">
    <source>
        <dbReference type="ARBA" id="ARBA00023157"/>
    </source>
</evidence>
<keyword evidence="1" id="KW-0285">Flavoprotein</keyword>
<dbReference type="PROSITE" id="PS00573">
    <property type="entry name" value="PYRIDINE_REDOX_2"/>
    <property type="match status" value="1"/>
</dbReference>
<evidence type="ECO:0000313" key="8">
    <source>
        <dbReference type="Proteomes" id="UP000178893"/>
    </source>
</evidence>
<protein>
    <recommendedName>
        <fullName evidence="6">FAD/NAD(P)-binding domain-containing protein</fullName>
    </recommendedName>
</protein>
<evidence type="ECO:0000256" key="3">
    <source>
        <dbReference type="ARBA" id="ARBA00023002"/>
    </source>
</evidence>
<evidence type="ECO:0000259" key="6">
    <source>
        <dbReference type="Pfam" id="PF07992"/>
    </source>
</evidence>
<feature type="domain" description="FAD/NAD(P)-binding" evidence="6">
    <location>
        <begin position="5"/>
        <end position="299"/>
    </location>
</feature>
<dbReference type="EMBL" id="MHLW01000016">
    <property type="protein sequence ID" value="OGZ18103.1"/>
    <property type="molecule type" value="Genomic_DNA"/>
</dbReference>
<keyword evidence="3" id="KW-0560">Oxidoreductase</keyword>
<evidence type="ECO:0000256" key="1">
    <source>
        <dbReference type="ARBA" id="ARBA00022630"/>
    </source>
</evidence>
<evidence type="ECO:0000256" key="2">
    <source>
        <dbReference type="ARBA" id="ARBA00022827"/>
    </source>
</evidence>
<dbReference type="Pfam" id="PF07992">
    <property type="entry name" value="Pyr_redox_2"/>
    <property type="match status" value="1"/>
</dbReference>
<keyword evidence="4" id="KW-1015">Disulfide bond</keyword>
<dbReference type="PRINTS" id="PR00469">
    <property type="entry name" value="PNDRDTASEII"/>
</dbReference>
<gene>
    <name evidence="7" type="ORF">A2V72_02150</name>
</gene>